<dbReference type="Proteomes" id="UP000672657">
    <property type="component" value="Unassembled WGS sequence"/>
</dbReference>
<reference evidence="2 3" key="1">
    <citation type="submission" date="2021-03" db="EMBL/GenBank/DDBJ databases">
        <authorList>
            <person name="Peeters C."/>
        </authorList>
    </citation>
    <scope>NUCLEOTIDE SEQUENCE [LARGE SCALE GENOMIC DNA]</scope>
    <source>
        <strain evidence="2 3">LMG 26411</strain>
    </source>
</reference>
<gene>
    <name evidence="2" type="ORF">LMG26411_05900</name>
</gene>
<evidence type="ECO:0000259" key="1">
    <source>
        <dbReference type="Pfam" id="PF14534"/>
    </source>
</evidence>
<comment type="caution">
    <text evidence="2">The sequence shown here is derived from an EMBL/GenBank/DDBJ whole genome shotgun (WGS) entry which is preliminary data.</text>
</comment>
<dbReference type="InterPro" id="IPR032710">
    <property type="entry name" value="NTF2-like_dom_sf"/>
</dbReference>
<organism evidence="2 3">
    <name type="scientific">Cupriavidus numazuensis</name>
    <dbReference type="NCBI Taxonomy" id="221992"/>
    <lineage>
        <taxon>Bacteria</taxon>
        <taxon>Pseudomonadati</taxon>
        <taxon>Pseudomonadota</taxon>
        <taxon>Betaproteobacteria</taxon>
        <taxon>Burkholderiales</taxon>
        <taxon>Burkholderiaceae</taxon>
        <taxon>Cupriavidus</taxon>
    </lineage>
</organism>
<dbReference type="RefSeq" id="WP_211956754.1">
    <property type="nucleotide sequence ID" value="NZ_CAJPVI010000045.1"/>
</dbReference>
<keyword evidence="3" id="KW-1185">Reference proteome</keyword>
<dbReference type="Pfam" id="PF14534">
    <property type="entry name" value="DUF4440"/>
    <property type="match status" value="1"/>
</dbReference>
<feature type="domain" description="DUF4440" evidence="1">
    <location>
        <begin position="17"/>
        <end position="123"/>
    </location>
</feature>
<dbReference type="SUPFAM" id="SSF54427">
    <property type="entry name" value="NTF2-like"/>
    <property type="match status" value="1"/>
</dbReference>
<proteinExistence type="predicted"/>
<dbReference type="InterPro" id="IPR027843">
    <property type="entry name" value="DUF4440"/>
</dbReference>
<name>A0ABM8TQP3_9BURK</name>
<accession>A0ABM8TQP3</accession>
<evidence type="ECO:0000313" key="3">
    <source>
        <dbReference type="Proteomes" id="UP000672657"/>
    </source>
</evidence>
<sequence>MKEQNTDTAEDVVHRQILAADKKRVEAMIAADEAALIDILSDELIYVHSSGRKESRELYISKVLDGTYGYRSIVTTRRQLSFFGDVVIDNGDSDVDIEVGGTLRQIANRFLMVWKREGGNWRLLRFHGSPIAREASDQ</sequence>
<dbReference type="Gene3D" id="3.10.450.50">
    <property type="match status" value="1"/>
</dbReference>
<dbReference type="EMBL" id="CAJPVI010000045">
    <property type="protein sequence ID" value="CAG2158247.1"/>
    <property type="molecule type" value="Genomic_DNA"/>
</dbReference>
<evidence type="ECO:0000313" key="2">
    <source>
        <dbReference type="EMBL" id="CAG2158247.1"/>
    </source>
</evidence>
<protein>
    <recommendedName>
        <fullName evidence="1">DUF4440 domain-containing protein</fullName>
    </recommendedName>
</protein>